<dbReference type="KEGG" id="alka:J0B03_05820"/>
<keyword evidence="2" id="KW-1185">Reference proteome</keyword>
<gene>
    <name evidence="1" type="ORF">J0B03_05820</name>
</gene>
<sequence>MGDSDAKVIIDTQINEKLKRIMEQRNIHTDHFKRTWMELVEFEKVTDLKEDLQIKIDRLPNLNKDDDIFLFDNVTGSCLGLFNVVAFREENESFLVDLKKAIRFTPTLNIKEVLSNEEVSSELKRQIVESLGGETND</sequence>
<reference evidence="1" key="1">
    <citation type="submission" date="2021-03" db="EMBL/GenBank/DDBJ databases">
        <title>Alkalibacter marinus sp. nov., isolated from tidal flat sediment.</title>
        <authorList>
            <person name="Namirimu T."/>
            <person name="Yang J.-A."/>
            <person name="Yang S.-H."/>
            <person name="Kim Y.-J."/>
            <person name="Kwon K.K."/>
        </authorList>
    </citation>
    <scope>NUCLEOTIDE SEQUENCE</scope>
    <source>
        <strain evidence="1">ES005</strain>
    </source>
</reference>
<name>A0A974XIY8_9FIRM</name>
<protein>
    <submittedName>
        <fullName evidence="1">Uncharacterized protein</fullName>
    </submittedName>
</protein>
<dbReference type="AlphaFoldDB" id="A0A974XIY8"/>
<proteinExistence type="predicted"/>
<evidence type="ECO:0000313" key="1">
    <source>
        <dbReference type="EMBL" id="QSX09575.1"/>
    </source>
</evidence>
<dbReference type="EMBL" id="CP071444">
    <property type="protein sequence ID" value="QSX09575.1"/>
    <property type="molecule type" value="Genomic_DNA"/>
</dbReference>
<organism evidence="1 2">
    <name type="scientific">Alkalibacter rhizosphaerae</name>
    <dbReference type="NCBI Taxonomy" id="2815577"/>
    <lineage>
        <taxon>Bacteria</taxon>
        <taxon>Bacillati</taxon>
        <taxon>Bacillota</taxon>
        <taxon>Clostridia</taxon>
        <taxon>Eubacteriales</taxon>
        <taxon>Eubacteriaceae</taxon>
        <taxon>Alkalibacter</taxon>
    </lineage>
</organism>
<accession>A0A974XIY8</accession>
<evidence type="ECO:0000313" key="2">
    <source>
        <dbReference type="Proteomes" id="UP000663499"/>
    </source>
</evidence>
<dbReference type="RefSeq" id="WP_207300906.1">
    <property type="nucleotide sequence ID" value="NZ_CP071444.1"/>
</dbReference>
<dbReference type="Proteomes" id="UP000663499">
    <property type="component" value="Chromosome"/>
</dbReference>